<dbReference type="InterPro" id="IPR005119">
    <property type="entry name" value="LysR_subst-bd"/>
</dbReference>
<accession>A0ABX6P0U8</accession>
<dbReference type="SUPFAM" id="SSF53850">
    <property type="entry name" value="Periplasmic binding protein-like II"/>
    <property type="match status" value="1"/>
</dbReference>
<keyword evidence="3" id="KW-1185">Reference proteome</keyword>
<dbReference type="Pfam" id="PF03466">
    <property type="entry name" value="LysR_substrate"/>
    <property type="match status" value="1"/>
</dbReference>
<dbReference type="Proteomes" id="UP000500826">
    <property type="component" value="Chromosome"/>
</dbReference>
<protein>
    <recommendedName>
        <fullName evidence="1">LysR substrate-binding domain-containing protein</fullName>
    </recommendedName>
</protein>
<evidence type="ECO:0000313" key="2">
    <source>
        <dbReference type="EMBL" id="QJW83287.1"/>
    </source>
</evidence>
<sequence>MPPQLGYAVLGDQQSHIVARKGHPLLRRGFTLADLAAQKWVLPPGDVALRTWVEALFSAQGLPPPMLFVEADTTPVVFAGWCAAATC</sequence>
<gene>
    <name evidence="2" type="ORF">HK414_00625</name>
</gene>
<name>A0ABX6P0U8_9BURK</name>
<evidence type="ECO:0000259" key="1">
    <source>
        <dbReference type="Pfam" id="PF03466"/>
    </source>
</evidence>
<dbReference type="EMBL" id="CP053418">
    <property type="protein sequence ID" value="QJW83287.1"/>
    <property type="molecule type" value="Genomic_DNA"/>
</dbReference>
<reference evidence="2 3" key="2">
    <citation type="submission" date="2020-05" db="EMBL/GenBank/DDBJ databases">
        <authorList>
            <person name="Khan S.A."/>
            <person name="Jeon C.O."/>
            <person name="Chun B.H."/>
        </authorList>
    </citation>
    <scope>NUCLEOTIDE SEQUENCE [LARGE SCALE GENOMIC DNA]</scope>
    <source>
        <strain evidence="2 3">H242</strain>
    </source>
</reference>
<reference evidence="2 3" key="1">
    <citation type="submission" date="2020-05" db="EMBL/GenBank/DDBJ databases">
        <title>Ramlibacter rhizophilus sp. nov., isolated from rhizosphere soil of national flower Mugunghwa from South Korea.</title>
        <authorList>
            <person name="Zheng-Fei Y."/>
            <person name="Huan T."/>
        </authorList>
    </citation>
    <scope>NUCLEOTIDE SEQUENCE [LARGE SCALE GENOMIC DNA]</scope>
    <source>
        <strain evidence="2 3">H242</strain>
    </source>
</reference>
<feature type="domain" description="LysR substrate-binding" evidence="1">
    <location>
        <begin position="2"/>
        <end position="65"/>
    </location>
</feature>
<organism evidence="2 3">
    <name type="scientific">Ramlibacter terrae</name>
    <dbReference type="NCBI Taxonomy" id="2732511"/>
    <lineage>
        <taxon>Bacteria</taxon>
        <taxon>Pseudomonadati</taxon>
        <taxon>Pseudomonadota</taxon>
        <taxon>Betaproteobacteria</taxon>
        <taxon>Burkholderiales</taxon>
        <taxon>Comamonadaceae</taxon>
        <taxon>Ramlibacter</taxon>
    </lineage>
</organism>
<evidence type="ECO:0000313" key="3">
    <source>
        <dbReference type="Proteomes" id="UP000500826"/>
    </source>
</evidence>
<dbReference type="Gene3D" id="3.40.190.10">
    <property type="entry name" value="Periplasmic binding protein-like II"/>
    <property type="match status" value="1"/>
</dbReference>
<proteinExistence type="predicted"/>